<dbReference type="SUPFAM" id="SSF53613">
    <property type="entry name" value="Ribokinase-like"/>
    <property type="match status" value="1"/>
</dbReference>
<name>A0A7Y9J6H4_9PSEU</name>
<dbReference type="InterPro" id="IPR011611">
    <property type="entry name" value="PfkB_dom"/>
</dbReference>
<keyword evidence="3" id="KW-0547">Nucleotide-binding</keyword>
<dbReference type="InterPro" id="IPR029056">
    <property type="entry name" value="Ribokinase-like"/>
</dbReference>
<evidence type="ECO:0000256" key="2">
    <source>
        <dbReference type="ARBA" id="ARBA00022679"/>
    </source>
</evidence>
<evidence type="ECO:0000256" key="4">
    <source>
        <dbReference type="ARBA" id="ARBA00022777"/>
    </source>
</evidence>
<comment type="caution">
    <text evidence="7">The sequence shown here is derived from an EMBL/GenBank/DDBJ whole genome shotgun (WGS) entry which is preliminary data.</text>
</comment>
<evidence type="ECO:0000256" key="5">
    <source>
        <dbReference type="ARBA" id="ARBA00022840"/>
    </source>
</evidence>
<evidence type="ECO:0000259" key="6">
    <source>
        <dbReference type="Pfam" id="PF00294"/>
    </source>
</evidence>
<accession>A0A7Y9J6H4</accession>
<dbReference type="Pfam" id="PF00294">
    <property type="entry name" value="PfkB"/>
    <property type="match status" value="1"/>
</dbReference>
<dbReference type="GO" id="GO:0005524">
    <property type="term" value="F:ATP binding"/>
    <property type="evidence" value="ECO:0007669"/>
    <property type="project" value="UniProtKB-KW"/>
</dbReference>
<reference evidence="7 8" key="1">
    <citation type="submission" date="2020-07" db="EMBL/GenBank/DDBJ databases">
        <title>Sequencing the genomes of 1000 actinobacteria strains.</title>
        <authorList>
            <person name="Klenk H.-P."/>
        </authorList>
    </citation>
    <scope>NUCLEOTIDE SEQUENCE [LARGE SCALE GENOMIC DNA]</scope>
    <source>
        <strain evidence="7 8">DSM 45772</strain>
    </source>
</reference>
<dbReference type="RefSeq" id="WP_179794830.1">
    <property type="nucleotide sequence ID" value="NZ_BAABHP010000014.1"/>
</dbReference>
<evidence type="ECO:0000313" key="8">
    <source>
        <dbReference type="Proteomes" id="UP000535890"/>
    </source>
</evidence>
<gene>
    <name evidence="7" type="ORF">BJ983_003357</name>
</gene>
<comment type="similarity">
    <text evidence="1">Belongs to the carbohydrate kinase PfkB family.</text>
</comment>
<dbReference type="InterPro" id="IPR050306">
    <property type="entry name" value="PfkB_Carbo_kinase"/>
</dbReference>
<sequence length="326" mass="33351">MTVPGDGAERSSTIVSAGEALVDLVPVEQRPAGTSGATGGALTPLAPRLGGGPYNVAVGLGRLEVPTAMLTRLSTDAFGDALLERLADSHVHTDLVQRGEEPTTLAVVTLDEAGHARYSFHVEGTADRLVADPGEPPMAALAVGTLSLLLEPGASMYTGLARRAAAAGTFVSLDPNIRPALVGDAAAVRDRLDAIAAVAGLVKLSDEDAAWWGREPEDLLAAGAGAVVVTRGAEGLRAFTTTGVVEVPADTSRPVVDTIGAGDSVHAALLAHLHDHDRLGRAAVTAMTGDDWRAALEFAARVAGWTCSRAGAEPPTRAELAHPAEQ</sequence>
<dbReference type="PANTHER" id="PTHR43085:SF1">
    <property type="entry name" value="PSEUDOURIDINE KINASE-RELATED"/>
    <property type="match status" value="1"/>
</dbReference>
<dbReference type="CDD" id="cd01167">
    <property type="entry name" value="bac_FRK"/>
    <property type="match status" value="1"/>
</dbReference>
<evidence type="ECO:0000256" key="1">
    <source>
        <dbReference type="ARBA" id="ARBA00010688"/>
    </source>
</evidence>
<dbReference type="EMBL" id="JACCBN010000001">
    <property type="protein sequence ID" value="NYD37255.1"/>
    <property type="molecule type" value="Genomic_DNA"/>
</dbReference>
<dbReference type="PANTHER" id="PTHR43085">
    <property type="entry name" value="HEXOKINASE FAMILY MEMBER"/>
    <property type="match status" value="1"/>
</dbReference>
<dbReference type="AlphaFoldDB" id="A0A7Y9J6H4"/>
<dbReference type="InterPro" id="IPR002173">
    <property type="entry name" value="Carboh/pur_kinase_PfkB_CS"/>
</dbReference>
<dbReference type="Proteomes" id="UP000535890">
    <property type="component" value="Unassembled WGS sequence"/>
</dbReference>
<keyword evidence="4 7" id="KW-0418">Kinase</keyword>
<protein>
    <submittedName>
        <fullName evidence="7">Fructokinase</fullName>
        <ecNumber evidence="7">2.7.1.4</ecNumber>
    </submittedName>
</protein>
<proteinExistence type="inferred from homology"/>
<evidence type="ECO:0000256" key="3">
    <source>
        <dbReference type="ARBA" id="ARBA00022741"/>
    </source>
</evidence>
<evidence type="ECO:0000313" key="7">
    <source>
        <dbReference type="EMBL" id="NYD37255.1"/>
    </source>
</evidence>
<dbReference type="Gene3D" id="3.40.1190.20">
    <property type="match status" value="1"/>
</dbReference>
<keyword evidence="2 7" id="KW-0808">Transferase</keyword>
<dbReference type="EC" id="2.7.1.4" evidence="7"/>
<dbReference type="PROSITE" id="PS00584">
    <property type="entry name" value="PFKB_KINASES_2"/>
    <property type="match status" value="1"/>
</dbReference>
<organism evidence="7 8">
    <name type="scientific">Actinomycetospora corticicola</name>
    <dbReference type="NCBI Taxonomy" id="663602"/>
    <lineage>
        <taxon>Bacteria</taxon>
        <taxon>Bacillati</taxon>
        <taxon>Actinomycetota</taxon>
        <taxon>Actinomycetes</taxon>
        <taxon>Pseudonocardiales</taxon>
        <taxon>Pseudonocardiaceae</taxon>
        <taxon>Actinomycetospora</taxon>
    </lineage>
</organism>
<keyword evidence="8" id="KW-1185">Reference proteome</keyword>
<feature type="domain" description="Carbohydrate kinase PfkB" evidence="6">
    <location>
        <begin position="13"/>
        <end position="315"/>
    </location>
</feature>
<dbReference type="GO" id="GO:0008865">
    <property type="term" value="F:fructokinase activity"/>
    <property type="evidence" value="ECO:0007669"/>
    <property type="project" value="UniProtKB-EC"/>
</dbReference>
<keyword evidence="5" id="KW-0067">ATP-binding</keyword>